<reference evidence="3 4" key="1">
    <citation type="submission" date="2018-11" db="EMBL/GenBank/DDBJ databases">
        <title>Clostridium sp. nov., a member of the family Erysipelotrichaceae isolated from pig faeces.</title>
        <authorList>
            <person name="Chang Y.-H."/>
        </authorList>
    </citation>
    <scope>NUCLEOTIDE SEQUENCE [LARGE SCALE GENOMIC DNA]</scope>
    <source>
        <strain evidence="3 4">YH-panp20</strain>
    </source>
</reference>
<keyword evidence="4" id="KW-1185">Reference proteome</keyword>
<dbReference type="RefSeq" id="WP_128519570.1">
    <property type="nucleotide sequence ID" value="NZ_JALFCT010000037.1"/>
</dbReference>
<dbReference type="Pfam" id="PF01933">
    <property type="entry name" value="CofD"/>
    <property type="match status" value="1"/>
</dbReference>
<organism evidence="3 4">
    <name type="scientific">Absicoccus porci</name>
    <dbReference type="NCBI Taxonomy" id="2486576"/>
    <lineage>
        <taxon>Bacteria</taxon>
        <taxon>Bacillati</taxon>
        <taxon>Bacillota</taxon>
        <taxon>Erysipelotrichia</taxon>
        <taxon>Erysipelotrichales</taxon>
        <taxon>Erysipelotrichaceae</taxon>
        <taxon>Absicoccus</taxon>
    </lineage>
</organism>
<dbReference type="InterPro" id="IPR038136">
    <property type="entry name" value="CofD-like_dom_sf"/>
</dbReference>
<dbReference type="GO" id="GO:0008360">
    <property type="term" value="P:regulation of cell shape"/>
    <property type="evidence" value="ECO:0007669"/>
    <property type="project" value="UniProtKB-UniRule"/>
</dbReference>
<dbReference type="InterPro" id="IPR002882">
    <property type="entry name" value="CofD"/>
</dbReference>
<dbReference type="OrthoDB" id="9783842at2"/>
<dbReference type="EMBL" id="RJQC01000001">
    <property type="protein sequence ID" value="RNM31413.1"/>
    <property type="molecule type" value="Genomic_DNA"/>
</dbReference>
<sequence length="333" mass="36997">MKNVVVIGGGSGLSSMLSGMKKLENANITAIVTVADNGGSTGRLRQTYNVPAIGDIRHVLTAMANVEDESLFAELMNYRFSGNKDIGGHNLGNLMFLALMDITGSFMGAIEAISHVLNVRGKIVPSTLDIVTLYAMMEDGTMIRGEESIPKAHNNINKVFYQQKVHPYLDALEAIRDADLIIYGIGSLYTSIIPNLIIPEISQAIHDNPCPKIYFCNAMTQQGETDGYSVEDHIRALEKHSFKDAVDLVVVNQSYIPRPILETYAKQHSYPVEIKETEHDYGIMQRLLVQFDVQGRIRHDPKAVCTAVAEILEKIDSKEDLRVLYQRSEKTNL</sequence>
<evidence type="ECO:0000256" key="2">
    <source>
        <dbReference type="HAMAP-Rule" id="MF_00973"/>
    </source>
</evidence>
<dbReference type="Proteomes" id="UP000276568">
    <property type="component" value="Unassembled WGS sequence"/>
</dbReference>
<gene>
    <name evidence="3" type="ORF">EDX97_02315</name>
</gene>
<keyword evidence="1 2" id="KW-0963">Cytoplasm</keyword>
<dbReference type="PANTHER" id="PTHR30135:SF3">
    <property type="entry name" value="GLUCONEOGENESIS FACTOR-RELATED"/>
    <property type="match status" value="1"/>
</dbReference>
<evidence type="ECO:0000256" key="1">
    <source>
        <dbReference type="ARBA" id="ARBA00022490"/>
    </source>
</evidence>
<dbReference type="PANTHER" id="PTHR30135">
    <property type="entry name" value="UNCHARACTERIZED PROTEIN YVCK-RELATED"/>
    <property type="match status" value="1"/>
</dbReference>
<name>A0A3N0I346_9FIRM</name>
<protein>
    <recommendedName>
        <fullName evidence="2">Putative gluconeogenesis factor</fullName>
    </recommendedName>
</protein>
<dbReference type="NCBIfam" id="TIGR01826">
    <property type="entry name" value="CofD_related"/>
    <property type="match status" value="1"/>
</dbReference>
<dbReference type="GO" id="GO:0005737">
    <property type="term" value="C:cytoplasm"/>
    <property type="evidence" value="ECO:0007669"/>
    <property type="project" value="UniProtKB-SubCell"/>
</dbReference>
<evidence type="ECO:0000313" key="4">
    <source>
        <dbReference type="Proteomes" id="UP000276568"/>
    </source>
</evidence>
<comment type="function">
    <text evidence="2">Required for morphogenesis under gluconeogenic growth conditions.</text>
</comment>
<dbReference type="GO" id="GO:0043743">
    <property type="term" value="F:LPPG:FO 2-phospho-L-lactate transferase activity"/>
    <property type="evidence" value="ECO:0007669"/>
    <property type="project" value="InterPro"/>
</dbReference>
<dbReference type="HAMAP" id="MF_00973">
    <property type="entry name" value="Gluconeogen_factor"/>
    <property type="match status" value="1"/>
</dbReference>
<comment type="subcellular location">
    <subcellularLocation>
        <location evidence="2">Cytoplasm</location>
    </subcellularLocation>
</comment>
<comment type="caution">
    <text evidence="3">The sequence shown here is derived from an EMBL/GenBank/DDBJ whole genome shotgun (WGS) entry which is preliminary data.</text>
</comment>
<comment type="similarity">
    <text evidence="2">Belongs to the gluconeogenesis factor family.</text>
</comment>
<dbReference type="CDD" id="cd07187">
    <property type="entry name" value="YvcK_like"/>
    <property type="match status" value="1"/>
</dbReference>
<accession>A0A3N0I346</accession>
<dbReference type="AlphaFoldDB" id="A0A3N0I346"/>
<dbReference type="SUPFAM" id="SSF142338">
    <property type="entry name" value="CofD-like"/>
    <property type="match status" value="1"/>
</dbReference>
<evidence type="ECO:0000313" key="3">
    <source>
        <dbReference type="EMBL" id="RNM31413.1"/>
    </source>
</evidence>
<dbReference type="Gene3D" id="3.40.50.10680">
    <property type="entry name" value="CofD-like domains"/>
    <property type="match status" value="1"/>
</dbReference>
<dbReference type="InterPro" id="IPR010119">
    <property type="entry name" value="Gluconeogen_factor"/>
</dbReference>
<proteinExistence type="inferred from homology"/>